<evidence type="ECO:0000313" key="3">
    <source>
        <dbReference type="Proteomes" id="UP001159363"/>
    </source>
</evidence>
<evidence type="ECO:0000256" key="1">
    <source>
        <dbReference type="SAM" id="MobiDB-lite"/>
    </source>
</evidence>
<feature type="region of interest" description="Disordered" evidence="1">
    <location>
        <begin position="348"/>
        <end position="468"/>
    </location>
</feature>
<keyword evidence="3" id="KW-1185">Reference proteome</keyword>
<proteinExistence type="predicted"/>
<organism evidence="2 3">
    <name type="scientific">Dryococelus australis</name>
    <dbReference type="NCBI Taxonomy" id="614101"/>
    <lineage>
        <taxon>Eukaryota</taxon>
        <taxon>Metazoa</taxon>
        <taxon>Ecdysozoa</taxon>
        <taxon>Arthropoda</taxon>
        <taxon>Hexapoda</taxon>
        <taxon>Insecta</taxon>
        <taxon>Pterygota</taxon>
        <taxon>Neoptera</taxon>
        <taxon>Polyneoptera</taxon>
        <taxon>Phasmatodea</taxon>
        <taxon>Verophasmatodea</taxon>
        <taxon>Anareolatae</taxon>
        <taxon>Phasmatidae</taxon>
        <taxon>Eurycanthinae</taxon>
        <taxon>Dryococelus</taxon>
    </lineage>
</organism>
<dbReference type="Proteomes" id="UP001159363">
    <property type="component" value="Chromosome 2"/>
</dbReference>
<gene>
    <name evidence="2" type="ORF">PR048_004059</name>
</gene>
<feature type="compositionally biased region" description="Basic residues" evidence="1">
    <location>
        <begin position="359"/>
        <end position="370"/>
    </location>
</feature>
<sequence>MQYDKKSPHSTTDHQEGYATLQRTTSTMCQQPRNIVPNDILRSVPVMRPAGMARVLLPVPLHSLQPTNGECHALRSSDLNPRDCLLPVRPSQGHRLCNSSSGHSRASPEIGTRFFSRCVQFLEDACSNHRSAASLLVHEHGLHLLELECVRMTTVSGAAVAVAERLACLPLTKANWVQSPAGSLPDFRLRESCMTMPLVSGFSRGSPVFPPPFHSGIAPHFPRSPSSALRTSLLRAAQISSLHLAGVVLHWLLQRCEDTPSLTELHVIEAHNCEVFLYWCRVTQAMRMESCGLMEEGTGIQKICERFQNTSVEYTKSCEAAGNNSLDTGRMAWNPKFAFTNIEAKFHDGRPKSKSTVLAKRRQSPHSFRHKQTDDSAATPHLGIRVPEMATVSSSQPSLPGTRRLSPPFTANLSYPPEKPCCHETKDQVPITRFPDPLSHTTIYTTRRPPPCTPHSQEAPGPASARSI</sequence>
<protein>
    <submittedName>
        <fullName evidence="2">Uncharacterized protein</fullName>
    </submittedName>
</protein>
<evidence type="ECO:0000313" key="2">
    <source>
        <dbReference type="EMBL" id="KAJ8891531.1"/>
    </source>
</evidence>
<dbReference type="EMBL" id="JARBHB010000002">
    <property type="protein sequence ID" value="KAJ8891531.1"/>
    <property type="molecule type" value="Genomic_DNA"/>
</dbReference>
<reference evidence="2 3" key="1">
    <citation type="submission" date="2023-02" db="EMBL/GenBank/DDBJ databases">
        <title>LHISI_Scaffold_Assembly.</title>
        <authorList>
            <person name="Stuart O.P."/>
            <person name="Cleave R."/>
            <person name="Magrath M.J.L."/>
            <person name="Mikheyev A.S."/>
        </authorList>
    </citation>
    <scope>NUCLEOTIDE SEQUENCE [LARGE SCALE GENOMIC DNA]</scope>
    <source>
        <strain evidence="2">Daus_M_001</strain>
        <tissue evidence="2">Leg muscle</tissue>
    </source>
</reference>
<name>A0ABQ9I593_9NEOP</name>
<comment type="caution">
    <text evidence="2">The sequence shown here is derived from an EMBL/GenBank/DDBJ whole genome shotgun (WGS) entry which is preliminary data.</text>
</comment>
<accession>A0ABQ9I593</accession>